<accession>C0NGY2</accession>
<protein>
    <submittedName>
        <fullName evidence="1">Uncharacterized protein</fullName>
    </submittedName>
</protein>
<dbReference type="AlphaFoldDB" id="C0NGY2"/>
<proteinExistence type="predicted"/>
<dbReference type="HOGENOM" id="CLU_2072469_0_0_1"/>
<organism evidence="1 2">
    <name type="scientific">Ajellomyces capsulatus (strain G186AR / H82 / ATCC MYA-2454 / RMSCC 2432)</name>
    <name type="common">Darling's disease fungus</name>
    <name type="synonym">Histoplasma capsulatum</name>
    <dbReference type="NCBI Taxonomy" id="447093"/>
    <lineage>
        <taxon>Eukaryota</taxon>
        <taxon>Fungi</taxon>
        <taxon>Dikarya</taxon>
        <taxon>Ascomycota</taxon>
        <taxon>Pezizomycotina</taxon>
        <taxon>Eurotiomycetes</taxon>
        <taxon>Eurotiomycetidae</taxon>
        <taxon>Onygenales</taxon>
        <taxon>Ajellomycetaceae</taxon>
        <taxon>Histoplasma</taxon>
    </lineage>
</organism>
<name>C0NGY2_AJECG</name>
<sequence>MESSNFIPPNCWAANKARTITSPGHLHGYAAGKFAVAPDNSVFQKKNAIPGPSDSNWLSKPIMTWTLLPCEPVEEPILMYLALVEPKAKEDRSRCDWIPSLHGLTFQEADEMVIRNYV</sequence>
<evidence type="ECO:0000313" key="2">
    <source>
        <dbReference type="Proteomes" id="UP000001631"/>
    </source>
</evidence>
<keyword evidence="2" id="KW-1185">Reference proteome</keyword>
<dbReference type="RefSeq" id="XP_045289548.1">
    <property type="nucleotide sequence ID" value="XM_045429653.1"/>
</dbReference>
<dbReference type="InParanoid" id="C0NGY2"/>
<reference evidence="1" key="1">
    <citation type="submission" date="2009-02" db="EMBL/GenBank/DDBJ databases">
        <title>The Genome Sequence of Ajellomyces capsulatus strain G186AR.</title>
        <authorList>
            <consortium name="The Broad Institute Genome Sequencing Platform"/>
            <person name="Champion M."/>
            <person name="Cuomo C."/>
            <person name="Ma L.-J."/>
            <person name="Henn M.R."/>
            <person name="Sil A."/>
            <person name="Goldman B."/>
            <person name="Young S.K."/>
            <person name="Kodira C.D."/>
            <person name="Zeng Q."/>
            <person name="Koehrsen M."/>
            <person name="Alvarado L."/>
            <person name="Berlin A."/>
            <person name="Borenstein D."/>
            <person name="Chen Z."/>
            <person name="Engels R."/>
            <person name="Freedman E."/>
            <person name="Gellesch M."/>
            <person name="Goldberg J."/>
            <person name="Griggs A."/>
            <person name="Gujja S."/>
            <person name="Heiman D."/>
            <person name="Hepburn T."/>
            <person name="Howarth C."/>
            <person name="Jen D."/>
            <person name="Larson L."/>
            <person name="Lewis B."/>
            <person name="Mehta T."/>
            <person name="Park D."/>
            <person name="Pearson M."/>
            <person name="Roberts A."/>
            <person name="Saif S."/>
            <person name="Shea T."/>
            <person name="Shenoy N."/>
            <person name="Sisk P."/>
            <person name="Stolte C."/>
            <person name="Sykes S."/>
            <person name="Walk T."/>
            <person name="White J."/>
            <person name="Yandava C."/>
            <person name="Klein B."/>
            <person name="McEwen J.G."/>
            <person name="Puccia R."/>
            <person name="Goldman G.H."/>
            <person name="Felipe M.S."/>
            <person name="Nino-Vega G."/>
            <person name="San-Blas G."/>
            <person name="Taylor J."/>
            <person name="Mendoza L."/>
            <person name="Galagan J."/>
            <person name="Nusbaum C."/>
            <person name="Birren B."/>
        </authorList>
    </citation>
    <scope>NUCLEOTIDE SEQUENCE</scope>
    <source>
        <strain evidence="1">G186AR</strain>
    </source>
</reference>
<evidence type="ECO:0000313" key="1">
    <source>
        <dbReference type="EMBL" id="EEH09067.1"/>
    </source>
</evidence>
<gene>
    <name evidence="1" type="ORF">HCBG_02604</name>
</gene>
<dbReference type="EMBL" id="GG663365">
    <property type="protein sequence ID" value="EEH09067.1"/>
    <property type="molecule type" value="Genomic_DNA"/>
</dbReference>
<dbReference type="GeneID" id="69035620"/>
<dbReference type="Proteomes" id="UP000001631">
    <property type="component" value="Unassembled WGS sequence"/>
</dbReference>